<keyword evidence="1" id="KW-0433">Leucine-rich repeat</keyword>
<dbReference type="GO" id="GO:0006952">
    <property type="term" value="P:defense response"/>
    <property type="evidence" value="ECO:0007669"/>
    <property type="project" value="UniProtKB-KW"/>
</dbReference>
<dbReference type="InterPro" id="IPR036388">
    <property type="entry name" value="WH-like_DNA-bd_sf"/>
</dbReference>
<evidence type="ECO:0000259" key="7">
    <source>
        <dbReference type="Pfam" id="PF18052"/>
    </source>
</evidence>
<feature type="domain" description="NB-ARC" evidence="6">
    <location>
        <begin position="212"/>
        <end position="379"/>
    </location>
</feature>
<dbReference type="InterPro" id="IPR027417">
    <property type="entry name" value="P-loop_NTPase"/>
</dbReference>
<dbReference type="InterPro" id="IPR058922">
    <property type="entry name" value="WHD_DRP"/>
</dbReference>
<dbReference type="FunFam" id="3.40.50.300:FF:001091">
    <property type="entry name" value="Probable disease resistance protein At1g61300"/>
    <property type="match status" value="1"/>
</dbReference>
<organism evidence="11 12">
    <name type="scientific">Theobroma cacao</name>
    <name type="common">Cacao</name>
    <name type="synonym">Cocoa</name>
    <dbReference type="NCBI Taxonomy" id="3641"/>
    <lineage>
        <taxon>Eukaryota</taxon>
        <taxon>Viridiplantae</taxon>
        <taxon>Streptophyta</taxon>
        <taxon>Embryophyta</taxon>
        <taxon>Tracheophyta</taxon>
        <taxon>Spermatophyta</taxon>
        <taxon>Magnoliopsida</taxon>
        <taxon>eudicotyledons</taxon>
        <taxon>Gunneridae</taxon>
        <taxon>Pentapetalae</taxon>
        <taxon>rosids</taxon>
        <taxon>malvids</taxon>
        <taxon>Malvales</taxon>
        <taxon>Malvaceae</taxon>
        <taxon>Byttnerioideae</taxon>
        <taxon>Theobroma</taxon>
    </lineage>
</organism>
<feature type="domain" description="Disease resistance protein winged helix" evidence="8">
    <location>
        <begin position="465"/>
        <end position="531"/>
    </location>
</feature>
<evidence type="ECO:0000259" key="9">
    <source>
        <dbReference type="Pfam" id="PF23598"/>
    </source>
</evidence>
<sequence>MQQKYVSFPHTSISIFYFSLSFLSKTIMSVVGEAALTAFFDGLFGKLSSSDFLDFVTDKQVFEEINKWEKMLRDIRAVLDDAEGKQMKDQYVKNWLADLQDLAYDVDDILDEFATEALGRKLTSLEEPQGIKNKVQKIIHTCFSSKTFMFNKKILSKIKEISARMNDLATKRTQLELLGINEGARSNRMIQRLQPTSLVDETQVYGRQEVKAALLELLLSNDSTDKEASVIPIVGMGGIGKTTLAQLVYNDTRIQNSFHDKAWVCVSDDFDAVMITKTILQSIAPDSCTNVSDFNSLQVKLKEKLAGKKFLLVLDDIWNENYLELTNLLSPFGVGTKILITTRSHNVSSIMGTVEAYPLQQLSQEDCLSIFTQHALRANDFSGRPELKEVGEIIVKKCNGLPLAAKAIGGLLRTSLDYEAWKGISESEIWGIPEEKCGIIPALRLSYHHLPSHLKRCFAYCSILHKDYEFGEEEIILLWKAEGFLQPASPGTQLEVLGSQYFRDLVSRSFFQTSTRNKSRFVMHDLVNDLAQSVAGDICFKLEDDKQLRFLEGTRHSSYVRGWFDGMKKFEAFNQTKHLRTFLQLSGSSSAPEGNSYLSNNVLVDLLPKLRYLRVLSLKGYRIIELPNFFQNLIHLRYLDFSHTTIESLPDSICALYNLETLLLYGCRSLQNLPSNLPILVNLRVLDITYTPSMKGMPFGIGNLTNLRRLSDFVLGKGDGHHIQEMKNLLNLKGKLCISGLENIVNAQDAWEAKLIYKSGLGTLELKWSREFDSNRNKEVEEEVLNLLEPHKKLEELFIQDYGGTKFPIWMNSSLQNLPSLVLKGCKNCVSLPSIGKLPLLKNLSIAGMDELKKVGIEFYGENHSNAFALLQSLSFENMPRWKEWDLVDEQVEKFPSLIELSIKNCPQLLGRLPNHLRSLEKLEIRDCAQMVVSLSDLRKLSELVIHACAELVLRDDADFLSIKEVNLSSVVKFSTTTERLVSTSTTLEHCKIDSCEGLTYLSLKKLGLLGSVRKLEIYKCPQLVLLEPDEVEEAEEELFQVGNLWNIESLEIMQIGLHMESLRIRKHFLPFLTEMSIQNCPNIVCFAKNNLPPLLKKLVMVNCDNLRCLVDEGENISITNISPLEFLYIRECPSLISLSLPVRLRHLELSSCSKLASLSESGKLPIGLKYLNLFVCPELESIAEAIDENACLEFFYIWGCGIKSLPQGFDKLNHLQSIQITRCSNLVSLEGFLPTTNLTNLWISNCKNLRALPNCMHNLTSLRQLQVENDSGDQISIPEEGISTNLTSLSISMPRNYESRLEWGLHRLTSLKTLTITGRGCLNMVAFPPEQIGMMLPSSLTDLSIVNFENLKCLSSKGFQNLSSLHHLRIICCPKLTSLPEKDRLHSLLLLLIIDCPLLVEECERDKGREWSKIAYIPCVESHYL</sequence>
<evidence type="ECO:0000313" key="11">
    <source>
        <dbReference type="EMBL" id="EOY13598.1"/>
    </source>
</evidence>
<keyword evidence="3" id="KW-0547">Nucleotide-binding</keyword>
<dbReference type="Pfam" id="PF23559">
    <property type="entry name" value="WHD_DRP"/>
    <property type="match status" value="1"/>
</dbReference>
<dbReference type="GO" id="GO:0043531">
    <property type="term" value="F:ADP binding"/>
    <property type="evidence" value="ECO:0007669"/>
    <property type="project" value="InterPro"/>
</dbReference>
<dbReference type="CDD" id="cd14798">
    <property type="entry name" value="RX-CC_like"/>
    <property type="match status" value="1"/>
</dbReference>
<name>A0A061F9M2_THECC</name>
<dbReference type="Gene3D" id="3.80.10.10">
    <property type="entry name" value="Ribonuclease Inhibitor"/>
    <property type="match status" value="3"/>
</dbReference>
<dbReference type="HOGENOM" id="CLU_000837_8_8_1"/>
<dbReference type="GO" id="GO:0005524">
    <property type="term" value="F:ATP binding"/>
    <property type="evidence" value="ECO:0007669"/>
    <property type="project" value="UniProtKB-KW"/>
</dbReference>
<dbReference type="PRINTS" id="PR00364">
    <property type="entry name" value="DISEASERSIST"/>
</dbReference>
<feature type="domain" description="Disease resistance R13L4/SHOC-2-like LRR" evidence="9">
    <location>
        <begin position="1139"/>
        <end position="1372"/>
    </location>
</feature>
<keyword evidence="4" id="KW-0611">Plant defense</keyword>
<dbReference type="SUPFAM" id="SSF52058">
    <property type="entry name" value="L domain-like"/>
    <property type="match status" value="2"/>
</dbReference>
<dbReference type="InParanoid" id="A0A061F9M2"/>
<dbReference type="Gene3D" id="1.10.10.10">
    <property type="entry name" value="Winged helix-like DNA-binding domain superfamily/Winged helix DNA-binding domain"/>
    <property type="match status" value="1"/>
</dbReference>
<dbReference type="Pfam" id="PF23598">
    <property type="entry name" value="LRR_14"/>
    <property type="match status" value="1"/>
</dbReference>
<dbReference type="PANTHER" id="PTHR36766:SF51">
    <property type="entry name" value="DISEASE RESISTANCE RPP13-LIKE PROTEIN 1"/>
    <property type="match status" value="1"/>
</dbReference>
<dbReference type="Gene3D" id="3.40.50.300">
    <property type="entry name" value="P-loop containing nucleotide triphosphate hydrolases"/>
    <property type="match status" value="1"/>
</dbReference>
<dbReference type="InterPro" id="IPR041118">
    <property type="entry name" value="Rx_N"/>
</dbReference>
<evidence type="ECO:0000256" key="2">
    <source>
        <dbReference type="ARBA" id="ARBA00022737"/>
    </source>
</evidence>
<evidence type="ECO:0000256" key="1">
    <source>
        <dbReference type="ARBA" id="ARBA00022614"/>
    </source>
</evidence>
<dbReference type="OMA" id="TFICIEN"/>
<dbReference type="Gene3D" id="1.20.5.4130">
    <property type="match status" value="1"/>
</dbReference>
<proteinExistence type="predicted"/>
<evidence type="ECO:0000259" key="10">
    <source>
        <dbReference type="Pfam" id="PF25019"/>
    </source>
</evidence>
<dbReference type="EMBL" id="CM001885">
    <property type="protein sequence ID" value="EOY13598.1"/>
    <property type="molecule type" value="Genomic_DNA"/>
</dbReference>
<dbReference type="eggNOG" id="KOG4658">
    <property type="taxonomic scope" value="Eukaryota"/>
</dbReference>
<protein>
    <submittedName>
        <fullName evidence="11">LRR and NB-ARC domains-containing disease resistance protein, putative</fullName>
    </submittedName>
</protein>
<dbReference type="GO" id="GO:0051707">
    <property type="term" value="P:response to other organism"/>
    <property type="evidence" value="ECO:0007669"/>
    <property type="project" value="UniProtKB-ARBA"/>
</dbReference>
<dbReference type="Gene3D" id="1.10.8.430">
    <property type="entry name" value="Helical domain of apoptotic protease-activating factors"/>
    <property type="match status" value="1"/>
</dbReference>
<dbReference type="InterPro" id="IPR032675">
    <property type="entry name" value="LRR_dom_sf"/>
</dbReference>
<keyword evidence="2" id="KW-0677">Repeat</keyword>
<evidence type="ECO:0000256" key="5">
    <source>
        <dbReference type="ARBA" id="ARBA00022840"/>
    </source>
</evidence>
<gene>
    <name evidence="11" type="ORF">TCM_032200</name>
</gene>
<dbReference type="InterPro" id="IPR056789">
    <property type="entry name" value="LRR_R13L1-DRL21"/>
</dbReference>
<evidence type="ECO:0000313" key="12">
    <source>
        <dbReference type="Proteomes" id="UP000026915"/>
    </source>
</evidence>
<evidence type="ECO:0000259" key="8">
    <source>
        <dbReference type="Pfam" id="PF23559"/>
    </source>
</evidence>
<reference evidence="11 12" key="1">
    <citation type="journal article" date="2013" name="Genome Biol.">
        <title>The genome sequence of the most widely cultivated cacao type and its use to identify candidate genes regulating pod color.</title>
        <authorList>
            <person name="Motamayor J.C."/>
            <person name="Mockaitis K."/>
            <person name="Schmutz J."/>
            <person name="Haiminen N."/>
            <person name="Iii D.L."/>
            <person name="Cornejo O."/>
            <person name="Findley S.D."/>
            <person name="Zheng P."/>
            <person name="Utro F."/>
            <person name="Royaert S."/>
            <person name="Saski C."/>
            <person name="Jenkins J."/>
            <person name="Podicheti R."/>
            <person name="Zhao M."/>
            <person name="Scheffler B.E."/>
            <person name="Stack J.C."/>
            <person name="Feltus F.A."/>
            <person name="Mustiga G.M."/>
            <person name="Amores F."/>
            <person name="Phillips W."/>
            <person name="Marelli J.P."/>
            <person name="May G.D."/>
            <person name="Shapiro H."/>
            <person name="Ma J."/>
            <person name="Bustamante C.D."/>
            <person name="Schnell R.J."/>
            <person name="Main D."/>
            <person name="Gilbert D."/>
            <person name="Parida L."/>
            <person name="Kuhn D.N."/>
        </authorList>
    </citation>
    <scope>NUCLEOTIDE SEQUENCE [LARGE SCALE GENOMIC DNA]</scope>
    <source>
        <strain evidence="12">cv. Matina 1-6</strain>
    </source>
</reference>
<keyword evidence="12" id="KW-1185">Reference proteome</keyword>
<feature type="domain" description="R13L1/DRL21-like LRR repeat region" evidence="10">
    <location>
        <begin position="723"/>
        <end position="849"/>
    </location>
</feature>
<dbReference type="Pfam" id="PF18052">
    <property type="entry name" value="Rx_N"/>
    <property type="match status" value="1"/>
</dbReference>
<evidence type="ECO:0000256" key="4">
    <source>
        <dbReference type="ARBA" id="ARBA00022821"/>
    </source>
</evidence>
<dbReference type="SUPFAM" id="SSF52540">
    <property type="entry name" value="P-loop containing nucleoside triphosphate hydrolases"/>
    <property type="match status" value="1"/>
</dbReference>
<dbReference type="Proteomes" id="UP000026915">
    <property type="component" value="Chromosome 7"/>
</dbReference>
<dbReference type="InterPro" id="IPR055414">
    <property type="entry name" value="LRR_R13L4/SHOC2-like"/>
</dbReference>
<accession>A0A061F9M2</accession>
<dbReference type="InterPro" id="IPR042197">
    <property type="entry name" value="Apaf_helical"/>
</dbReference>
<dbReference type="Gramene" id="EOY13598">
    <property type="protein sequence ID" value="EOY13598"/>
    <property type="gene ID" value="TCM_032200"/>
</dbReference>
<dbReference type="InterPro" id="IPR038005">
    <property type="entry name" value="RX-like_CC"/>
</dbReference>
<dbReference type="PANTHER" id="PTHR36766">
    <property type="entry name" value="PLANT BROAD-SPECTRUM MILDEW RESISTANCE PROTEIN RPW8"/>
    <property type="match status" value="1"/>
</dbReference>
<evidence type="ECO:0000256" key="3">
    <source>
        <dbReference type="ARBA" id="ARBA00022741"/>
    </source>
</evidence>
<dbReference type="Pfam" id="PF25019">
    <property type="entry name" value="LRR_R13L1-DRL21"/>
    <property type="match status" value="1"/>
</dbReference>
<dbReference type="InterPro" id="IPR002182">
    <property type="entry name" value="NB-ARC"/>
</dbReference>
<keyword evidence="5" id="KW-0067">ATP-binding</keyword>
<dbReference type="Pfam" id="PF00931">
    <property type="entry name" value="NB-ARC"/>
    <property type="match status" value="1"/>
</dbReference>
<feature type="domain" description="Disease resistance N-terminal" evidence="7">
    <location>
        <begin position="57"/>
        <end position="129"/>
    </location>
</feature>
<evidence type="ECO:0000259" key="6">
    <source>
        <dbReference type="Pfam" id="PF00931"/>
    </source>
</evidence>